<dbReference type="InterPro" id="IPR012317">
    <property type="entry name" value="Poly(ADP-ribose)pol_cat_dom"/>
</dbReference>
<evidence type="ECO:0000259" key="6">
    <source>
        <dbReference type="PROSITE" id="PS51059"/>
    </source>
</evidence>
<name>A0A1S3BCD4_CUCME</name>
<dbReference type="Gene3D" id="3.30.720.50">
    <property type="match status" value="1"/>
</dbReference>
<dbReference type="PROSITE" id="PS51059">
    <property type="entry name" value="PARP_CATALYTIC"/>
    <property type="match status" value="1"/>
</dbReference>
<dbReference type="GO" id="GO:0005634">
    <property type="term" value="C:nucleus"/>
    <property type="evidence" value="ECO:0007669"/>
    <property type="project" value="UniProtKB-SubCell"/>
</dbReference>
<feature type="domain" description="RST" evidence="7">
    <location>
        <begin position="398"/>
        <end position="467"/>
    </location>
</feature>
<dbReference type="SUPFAM" id="SSF117839">
    <property type="entry name" value="WWE domain"/>
    <property type="match status" value="1"/>
</dbReference>
<evidence type="ECO:0000256" key="4">
    <source>
        <dbReference type="ARBA" id="ARBA00023242"/>
    </source>
</evidence>
<feature type="domain" description="WWE" evidence="5">
    <location>
        <begin position="42"/>
        <end position="117"/>
    </location>
</feature>
<gene>
    <name evidence="9" type="primary">LOC103488157</name>
</gene>
<accession>A0A1S3BCD4</accession>
<dbReference type="InterPro" id="IPR022003">
    <property type="entry name" value="RST"/>
</dbReference>
<dbReference type="InterPro" id="IPR057823">
    <property type="entry name" value="WWE_RCD1"/>
</dbReference>
<dbReference type="Pfam" id="PF12174">
    <property type="entry name" value="RST"/>
    <property type="match status" value="1"/>
</dbReference>
<dbReference type="Pfam" id="PF23467">
    <property type="entry name" value="WWE_5"/>
    <property type="match status" value="1"/>
</dbReference>
<dbReference type="Pfam" id="PF00644">
    <property type="entry name" value="PARP"/>
    <property type="match status" value="1"/>
</dbReference>
<dbReference type="InterPro" id="IPR044964">
    <property type="entry name" value="RCD1/SRO1-5"/>
</dbReference>
<keyword evidence="2" id="KW-0217">Developmental protein</keyword>
<keyword evidence="4" id="KW-0539">Nucleus</keyword>
<dbReference type="PROSITE" id="PS51879">
    <property type="entry name" value="RST"/>
    <property type="match status" value="1"/>
</dbReference>
<dbReference type="PANTHER" id="PTHR32263:SF19">
    <property type="entry name" value="OS03G0230300 PROTEIN"/>
    <property type="match status" value="1"/>
</dbReference>
<dbReference type="KEGG" id="cmo:103488157"/>
<dbReference type="eggNOG" id="ENOG502QSEQ">
    <property type="taxonomic scope" value="Eukaryota"/>
</dbReference>
<evidence type="ECO:0000256" key="3">
    <source>
        <dbReference type="ARBA" id="ARBA00023016"/>
    </source>
</evidence>
<dbReference type="Proteomes" id="UP001652600">
    <property type="component" value="Chromosome 3"/>
</dbReference>
<dbReference type="InParanoid" id="A0A1S3BCD4"/>
<dbReference type="RefSeq" id="XP_008444977.2">
    <property type="nucleotide sequence ID" value="XM_008446755.3"/>
</dbReference>
<dbReference type="AlphaFoldDB" id="A0A1S3BCD4"/>
<keyword evidence="8" id="KW-1185">Reference proteome</keyword>
<sequence length="467" mass="52066">MASKLLMHEQLRKKMLGSIEVRSPLGNPTNSSSSDSPLSLLHNYSNFKKSGLPSRFMFYFRSSWVDFPTQVLEILRMAFSDRNPAVELQIDGSKYLFDLYRMLQIDLDTGRQRSVSWIDDKGNCFFPKVFIGEETANSSPISGSPKIEIEITIDGKSGKRKRETMEENEVSSSNEHMKVKASKIPRVVMNDSETSVWPKTKVLNEGDSGYSLVSNSLLPSMKKVDSTFSISAIHRCTRTGPLEKARLDVFLKQNEITTAARGVSNMVYAWYGASAKTLAGILAHGFGEPVQIPASDATHGIGVYLSPWGLPHLSSKLSEADGNGVKHMILCRVILGNMEKIEAGSRQSHPSSTEFDTGVDDPTCPKRYIVWCSNMNRHILPEYIVSFKSSSHLPGKLRESTETKYPLAKLLSKMRNSLPPSKVQEVATLFQKFKVGQLAKDVLVKRLRSIAGDEMLLSIFRESRGCQ</sequence>
<comment type="subcellular location">
    <subcellularLocation>
        <location evidence="1">Nucleus</location>
    </subcellularLocation>
</comment>
<dbReference type="PANTHER" id="PTHR32263">
    <property type="entry name" value="INACTIVE POLY [ADP-RIBOSE] POLYMERASE SRO4-RELATED"/>
    <property type="match status" value="1"/>
</dbReference>
<keyword evidence="3" id="KW-0346">Stress response</keyword>
<feature type="domain" description="PARP catalytic" evidence="6">
    <location>
        <begin position="191"/>
        <end position="408"/>
    </location>
</feature>
<proteinExistence type="predicted"/>
<evidence type="ECO:0000259" key="7">
    <source>
        <dbReference type="PROSITE" id="PS51879"/>
    </source>
</evidence>
<evidence type="ECO:0000256" key="2">
    <source>
        <dbReference type="ARBA" id="ARBA00022473"/>
    </source>
</evidence>
<dbReference type="SUPFAM" id="SSF56399">
    <property type="entry name" value="ADP-ribosylation"/>
    <property type="match status" value="1"/>
</dbReference>
<evidence type="ECO:0000256" key="1">
    <source>
        <dbReference type="ARBA" id="ARBA00004123"/>
    </source>
</evidence>
<dbReference type="InterPro" id="IPR004170">
    <property type="entry name" value="WWE_dom"/>
</dbReference>
<dbReference type="GeneID" id="103488157"/>
<dbReference type="GO" id="GO:0003950">
    <property type="term" value="F:NAD+ poly-ADP-ribosyltransferase activity"/>
    <property type="evidence" value="ECO:0007669"/>
    <property type="project" value="InterPro"/>
</dbReference>
<dbReference type="PROSITE" id="PS50918">
    <property type="entry name" value="WWE"/>
    <property type="match status" value="1"/>
</dbReference>
<organism evidence="8 9">
    <name type="scientific">Cucumis melo</name>
    <name type="common">Muskmelon</name>
    <dbReference type="NCBI Taxonomy" id="3656"/>
    <lineage>
        <taxon>Eukaryota</taxon>
        <taxon>Viridiplantae</taxon>
        <taxon>Streptophyta</taxon>
        <taxon>Embryophyta</taxon>
        <taxon>Tracheophyta</taxon>
        <taxon>Spermatophyta</taxon>
        <taxon>Magnoliopsida</taxon>
        <taxon>eudicotyledons</taxon>
        <taxon>Gunneridae</taxon>
        <taxon>Pentapetalae</taxon>
        <taxon>rosids</taxon>
        <taxon>fabids</taxon>
        <taxon>Cucurbitales</taxon>
        <taxon>Cucurbitaceae</taxon>
        <taxon>Benincaseae</taxon>
        <taxon>Cucumis</taxon>
    </lineage>
</organism>
<dbReference type="Gene3D" id="3.90.228.10">
    <property type="match status" value="1"/>
</dbReference>
<protein>
    <submittedName>
        <fullName evidence="9">Probable inactive poly [ADP-ribose] polymerase SRO3</fullName>
    </submittedName>
</protein>
<reference evidence="9" key="1">
    <citation type="submission" date="2025-08" db="UniProtKB">
        <authorList>
            <consortium name="RefSeq"/>
        </authorList>
    </citation>
    <scope>IDENTIFICATION</scope>
    <source>
        <tissue evidence="9">Stem</tissue>
    </source>
</reference>
<evidence type="ECO:0000313" key="8">
    <source>
        <dbReference type="Proteomes" id="UP001652600"/>
    </source>
</evidence>
<evidence type="ECO:0000313" key="9">
    <source>
        <dbReference type="RefSeq" id="XP_008444977.2"/>
    </source>
</evidence>
<dbReference type="InterPro" id="IPR037197">
    <property type="entry name" value="WWE_dom_sf"/>
</dbReference>
<evidence type="ECO:0000259" key="5">
    <source>
        <dbReference type="PROSITE" id="PS50918"/>
    </source>
</evidence>